<proteinExistence type="predicted"/>
<dbReference type="Proteomes" id="UP001596288">
    <property type="component" value="Unassembled WGS sequence"/>
</dbReference>
<dbReference type="InterPro" id="IPR024047">
    <property type="entry name" value="MM3350-like_sf"/>
</dbReference>
<feature type="domain" description="Plasmid pRiA4b Orf3-like" evidence="1">
    <location>
        <begin position="4"/>
        <end position="122"/>
    </location>
</feature>
<keyword evidence="3" id="KW-1185">Reference proteome</keyword>
<sequence length="155" mass="18029">MPRKTWRRLRVPISIRYDQLEILIQLAFGIEEADLYEFTPYEKQIQYMNYPMDPDAGFDGVSFLADKGYPYPDLINNSIMLELGSDWQFDIALERTLSFRSLKKLPLPCCLEGSDNENEENVPKFNYSAVNKNYALWARAGERMVPGSGQWPFND</sequence>
<organism evidence="2 3">
    <name type="scientific">Companilactobacillus huachuanensis</name>
    <dbReference type="NCBI Taxonomy" id="2559914"/>
    <lineage>
        <taxon>Bacteria</taxon>
        <taxon>Bacillati</taxon>
        <taxon>Bacillota</taxon>
        <taxon>Bacilli</taxon>
        <taxon>Lactobacillales</taxon>
        <taxon>Lactobacillaceae</taxon>
        <taxon>Companilactobacillus</taxon>
    </lineage>
</organism>
<evidence type="ECO:0000313" key="2">
    <source>
        <dbReference type="EMBL" id="MFC6176674.1"/>
    </source>
</evidence>
<dbReference type="Pfam" id="PF07929">
    <property type="entry name" value="PRiA4_ORF3"/>
    <property type="match status" value="1"/>
</dbReference>
<accession>A0ABW1RPD0</accession>
<dbReference type="InterPro" id="IPR012912">
    <property type="entry name" value="Plasmid_pRiA4b_Orf3-like"/>
</dbReference>
<name>A0ABW1RPD0_9LACO</name>
<reference evidence="3" key="1">
    <citation type="journal article" date="2019" name="Int. J. Syst. Evol. Microbiol.">
        <title>The Global Catalogue of Microorganisms (GCM) 10K type strain sequencing project: providing services to taxonomists for standard genome sequencing and annotation.</title>
        <authorList>
            <consortium name="The Broad Institute Genomics Platform"/>
            <consortium name="The Broad Institute Genome Sequencing Center for Infectious Disease"/>
            <person name="Wu L."/>
            <person name="Ma J."/>
        </authorList>
    </citation>
    <scope>NUCLEOTIDE SEQUENCE [LARGE SCALE GENOMIC DNA]</scope>
    <source>
        <strain evidence="3">CCM 8927</strain>
    </source>
</reference>
<gene>
    <name evidence="2" type="ORF">ACFQAV_07460</name>
</gene>
<evidence type="ECO:0000313" key="3">
    <source>
        <dbReference type="Proteomes" id="UP001596288"/>
    </source>
</evidence>
<protein>
    <submittedName>
        <fullName evidence="2">Plasmid pRiA4b ORF-3 family protein</fullName>
    </submittedName>
</protein>
<dbReference type="RefSeq" id="WP_137610295.1">
    <property type="nucleotide sequence ID" value="NZ_BJDF01000001.1"/>
</dbReference>
<comment type="caution">
    <text evidence="2">The sequence shown here is derived from an EMBL/GenBank/DDBJ whole genome shotgun (WGS) entry which is preliminary data.</text>
</comment>
<dbReference type="Gene3D" id="3.10.290.30">
    <property type="entry name" value="MM3350-like"/>
    <property type="match status" value="1"/>
</dbReference>
<evidence type="ECO:0000259" key="1">
    <source>
        <dbReference type="Pfam" id="PF07929"/>
    </source>
</evidence>
<dbReference type="EMBL" id="JBHSSF010000019">
    <property type="protein sequence ID" value="MFC6176674.1"/>
    <property type="molecule type" value="Genomic_DNA"/>
</dbReference>
<dbReference type="SUPFAM" id="SSF159941">
    <property type="entry name" value="MM3350-like"/>
    <property type="match status" value="1"/>
</dbReference>